<dbReference type="KEGG" id="vg:40079873"/>
<reference evidence="1 2" key="1">
    <citation type="journal article" date="2012" name="J. Virol.">
        <title>Complete Genome Sequence of Enterococcal Bacteriophage SAP6.</title>
        <authorList>
            <person name="Lee Y.D."/>
            <person name="Park J.H."/>
        </authorList>
    </citation>
    <scope>NUCLEOTIDE SEQUENCE [LARGE SCALE GENOMIC DNA]</scope>
</reference>
<dbReference type="Pfam" id="PF14265">
    <property type="entry name" value="DUF4355"/>
    <property type="match status" value="1"/>
</dbReference>
<proteinExistence type="predicted"/>
<sequence length="224" mass="24068">MNPEEQGQGQSQQVELSPEVIVGAIEANPELAQAIQPHVLTKDAVSSFLKTDEGLGVVAPMIDQSVSKGINAWKEKNLENIVQERLAELNPAETPEQKQLKQMQAQMAAIQKDKQMLEMRGVAQEALAKAGLPASLAGYVLSDNPEAVKHKVSELDIEIQNIVSGIVDQKVAGIAAKAAPANTDDMSGLGGSKNVERLTDLTVEEATELARTNPAKYRQLVQRG</sequence>
<evidence type="ECO:0000313" key="1">
    <source>
        <dbReference type="EMBL" id="AEM24738.1"/>
    </source>
</evidence>
<dbReference type="EMBL" id="JF731128">
    <property type="protein sequence ID" value="AEM24738.1"/>
    <property type="molecule type" value="Genomic_DNA"/>
</dbReference>
<dbReference type="GeneID" id="40079873"/>
<dbReference type="Proteomes" id="UP000000699">
    <property type="component" value="Segment"/>
</dbReference>
<evidence type="ECO:0000313" key="2">
    <source>
        <dbReference type="Proteomes" id="UP000000699"/>
    </source>
</evidence>
<accession>G1C4V9</accession>
<name>G1C4V9_9CAUD</name>
<dbReference type="InterPro" id="IPR025580">
    <property type="entry name" value="Gp46"/>
</dbReference>
<dbReference type="OrthoDB" id="10102at10239"/>
<evidence type="ECO:0008006" key="3">
    <source>
        <dbReference type="Google" id="ProtNLM"/>
    </source>
</evidence>
<organism evidence="1 2">
    <name type="scientific">Enterococcus phage SAP6</name>
    <dbReference type="NCBI Taxonomy" id="1073766"/>
    <lineage>
        <taxon>Viruses</taxon>
        <taxon>Duplodnaviria</taxon>
        <taxon>Heunggongvirae</taxon>
        <taxon>Uroviricota</taxon>
        <taxon>Caudoviricetes</taxon>
        <taxon>Saphexavirus</taxon>
        <taxon>Saphexavirus SAP6</taxon>
    </lineage>
</organism>
<dbReference type="RefSeq" id="YP_009603984.1">
    <property type="nucleotide sequence ID" value="NC_041960.1"/>
</dbReference>
<keyword evidence="2" id="KW-1185">Reference proteome</keyword>
<protein>
    <recommendedName>
        <fullName evidence="3">DUF4355 domain-containing protein</fullName>
    </recommendedName>
</protein>